<reference evidence="2" key="1">
    <citation type="submission" date="2020-08" db="EMBL/GenBank/DDBJ databases">
        <title>Multicomponent nature underlies the extraordinary mechanical properties of spider dragline silk.</title>
        <authorList>
            <person name="Kono N."/>
            <person name="Nakamura H."/>
            <person name="Mori M."/>
            <person name="Yoshida Y."/>
            <person name="Ohtoshi R."/>
            <person name="Malay A.D."/>
            <person name="Moran D.A.P."/>
            <person name="Tomita M."/>
            <person name="Numata K."/>
            <person name="Arakawa K."/>
        </authorList>
    </citation>
    <scope>NUCLEOTIDE SEQUENCE</scope>
</reference>
<evidence type="ECO:0000256" key="1">
    <source>
        <dbReference type="SAM" id="SignalP"/>
    </source>
</evidence>
<accession>A0A8X6R2L9</accession>
<gene>
    <name evidence="2" type="ORF">NPIL_417021</name>
</gene>
<evidence type="ECO:0000313" key="2">
    <source>
        <dbReference type="EMBL" id="GFU54545.1"/>
    </source>
</evidence>
<dbReference type="Proteomes" id="UP000887013">
    <property type="component" value="Unassembled WGS sequence"/>
</dbReference>
<organism evidence="2 3">
    <name type="scientific">Nephila pilipes</name>
    <name type="common">Giant wood spider</name>
    <name type="synonym">Nephila maculata</name>
    <dbReference type="NCBI Taxonomy" id="299642"/>
    <lineage>
        <taxon>Eukaryota</taxon>
        <taxon>Metazoa</taxon>
        <taxon>Ecdysozoa</taxon>
        <taxon>Arthropoda</taxon>
        <taxon>Chelicerata</taxon>
        <taxon>Arachnida</taxon>
        <taxon>Araneae</taxon>
        <taxon>Araneomorphae</taxon>
        <taxon>Entelegynae</taxon>
        <taxon>Araneoidea</taxon>
        <taxon>Nephilidae</taxon>
        <taxon>Nephila</taxon>
    </lineage>
</organism>
<dbReference type="EMBL" id="BMAW01039102">
    <property type="protein sequence ID" value="GFU54545.1"/>
    <property type="molecule type" value="Genomic_DNA"/>
</dbReference>
<evidence type="ECO:0000313" key="3">
    <source>
        <dbReference type="Proteomes" id="UP000887013"/>
    </source>
</evidence>
<keyword evidence="1" id="KW-0732">Signal</keyword>
<sequence>MRAEIIVFALVAVLCCESTYLSGNYGAGYGYSVPGLGYSGLGLNAVKVPYSYGASGLPYSSVGVVKPYTYPLDTYGSLAYNDVYGSNYAVVDAGYGGAGVLGKGLGGAYATAPLKYGYGSNLGNLGLYGGNYAYVVKK</sequence>
<feature type="chain" id="PRO_5036445429" evidence="1">
    <location>
        <begin position="19"/>
        <end position="138"/>
    </location>
</feature>
<protein>
    <submittedName>
        <fullName evidence="2">Uncharacterized protein</fullName>
    </submittedName>
</protein>
<proteinExistence type="predicted"/>
<keyword evidence="3" id="KW-1185">Reference proteome</keyword>
<feature type="signal peptide" evidence="1">
    <location>
        <begin position="1"/>
        <end position="18"/>
    </location>
</feature>
<comment type="caution">
    <text evidence="2">The sequence shown here is derived from an EMBL/GenBank/DDBJ whole genome shotgun (WGS) entry which is preliminary data.</text>
</comment>
<name>A0A8X6R2L9_NEPPI</name>
<dbReference type="AlphaFoldDB" id="A0A8X6R2L9"/>